<reference evidence="1" key="1">
    <citation type="submission" date="2021-05" db="EMBL/GenBank/DDBJ databases">
        <authorList>
            <person name="Alioto T."/>
            <person name="Alioto T."/>
            <person name="Gomez Garrido J."/>
        </authorList>
    </citation>
    <scope>NUCLEOTIDE SEQUENCE</scope>
</reference>
<accession>A0A8D8TYH7</accession>
<name>A0A8D8TYH7_9HEMI</name>
<organism evidence="1">
    <name type="scientific">Cacopsylla melanoneura</name>
    <dbReference type="NCBI Taxonomy" id="428564"/>
    <lineage>
        <taxon>Eukaryota</taxon>
        <taxon>Metazoa</taxon>
        <taxon>Ecdysozoa</taxon>
        <taxon>Arthropoda</taxon>
        <taxon>Hexapoda</taxon>
        <taxon>Insecta</taxon>
        <taxon>Pterygota</taxon>
        <taxon>Neoptera</taxon>
        <taxon>Paraneoptera</taxon>
        <taxon>Hemiptera</taxon>
        <taxon>Sternorrhyncha</taxon>
        <taxon>Psylloidea</taxon>
        <taxon>Psyllidae</taxon>
        <taxon>Psyllinae</taxon>
        <taxon>Cacopsylla</taxon>
    </lineage>
</organism>
<protein>
    <submittedName>
        <fullName evidence="1">Uncharacterized protein</fullName>
    </submittedName>
</protein>
<proteinExistence type="predicted"/>
<dbReference type="AlphaFoldDB" id="A0A8D8TYH7"/>
<evidence type="ECO:0000313" key="1">
    <source>
        <dbReference type="EMBL" id="CAG6694507.1"/>
    </source>
</evidence>
<sequence length="117" mass="13981">MFFMYFFNYTLFKYLPINTYIGPVKSVGVKGTFQSYSYRINKIKILQLYMSSTILVTIVCFQNHRKRKPTITEIKVFERPTSFHVILDHREVLQSPRRRVSKKSIHTTAVHFTNKIR</sequence>
<dbReference type="EMBL" id="HBUF01318609">
    <property type="protein sequence ID" value="CAG6694507.1"/>
    <property type="molecule type" value="Transcribed_RNA"/>
</dbReference>